<dbReference type="AlphaFoldDB" id="A0A090LC88"/>
<evidence type="ECO:0000313" key="9">
    <source>
        <dbReference type="Proteomes" id="UP000035682"/>
    </source>
</evidence>
<comment type="caution">
    <text evidence="3">Lacks conserved residue(s) required for the propagation of feature annotation.</text>
</comment>
<feature type="signal peptide" evidence="6">
    <location>
        <begin position="1"/>
        <end position="25"/>
    </location>
</feature>
<dbReference type="CDD" id="cd00112">
    <property type="entry name" value="LDLa"/>
    <property type="match status" value="1"/>
</dbReference>
<dbReference type="PROSITE" id="PS01180">
    <property type="entry name" value="CUB"/>
    <property type="match status" value="2"/>
</dbReference>
<dbReference type="InterPro" id="IPR000859">
    <property type="entry name" value="CUB_dom"/>
</dbReference>
<evidence type="ECO:0000256" key="5">
    <source>
        <dbReference type="SAM" id="Phobius"/>
    </source>
</evidence>
<reference evidence="9" key="1">
    <citation type="submission" date="2014-09" db="EMBL/GenBank/DDBJ databases">
        <authorList>
            <person name="Martin A.A."/>
        </authorList>
    </citation>
    <scope>NUCLEOTIDE SEQUENCE</scope>
    <source>
        <strain evidence="9">ED321</strain>
    </source>
</reference>
<keyword evidence="5" id="KW-1133">Transmembrane helix</keyword>
<evidence type="ECO:0000256" key="6">
    <source>
        <dbReference type="SAM" id="SignalP"/>
    </source>
</evidence>
<dbReference type="SMART" id="SM00042">
    <property type="entry name" value="CUB"/>
    <property type="match status" value="2"/>
</dbReference>
<evidence type="ECO:0000256" key="2">
    <source>
        <dbReference type="ARBA" id="ARBA00023157"/>
    </source>
</evidence>
<keyword evidence="5" id="KW-0812">Transmembrane</keyword>
<feature type="disulfide bond" evidence="3">
    <location>
        <begin position="393"/>
        <end position="408"/>
    </location>
</feature>
<evidence type="ECO:0000256" key="4">
    <source>
        <dbReference type="SAM" id="MobiDB-lite"/>
    </source>
</evidence>
<evidence type="ECO:0000256" key="1">
    <source>
        <dbReference type="ARBA" id="ARBA00022737"/>
    </source>
</evidence>
<dbReference type="OrthoDB" id="9971251at2759"/>
<dbReference type="CDD" id="cd00041">
    <property type="entry name" value="CUB"/>
    <property type="match status" value="2"/>
</dbReference>
<dbReference type="RefSeq" id="XP_024504336.1">
    <property type="nucleotide sequence ID" value="XM_024650571.1"/>
</dbReference>
<dbReference type="SUPFAM" id="SSF49854">
    <property type="entry name" value="Spermadhesin, CUB domain"/>
    <property type="match status" value="2"/>
</dbReference>
<dbReference type="STRING" id="34506.A0A090LC88"/>
<organism evidence="8">
    <name type="scientific">Strongyloides ratti</name>
    <name type="common">Parasitic roundworm</name>
    <dbReference type="NCBI Taxonomy" id="34506"/>
    <lineage>
        <taxon>Eukaryota</taxon>
        <taxon>Metazoa</taxon>
        <taxon>Ecdysozoa</taxon>
        <taxon>Nematoda</taxon>
        <taxon>Chromadorea</taxon>
        <taxon>Rhabditida</taxon>
        <taxon>Tylenchina</taxon>
        <taxon>Panagrolaimomorpha</taxon>
        <taxon>Strongyloidoidea</taxon>
        <taxon>Strongyloididae</taxon>
        <taxon>Strongyloides</taxon>
    </lineage>
</organism>
<dbReference type="InterPro" id="IPR002172">
    <property type="entry name" value="LDrepeatLR_classA_rpt"/>
</dbReference>
<keyword evidence="2 3" id="KW-1015">Disulfide bond</keyword>
<protein>
    <submittedName>
        <fullName evidence="8 10">GH11189p</fullName>
    </submittedName>
</protein>
<dbReference type="Pfam" id="PF00431">
    <property type="entry name" value="CUB"/>
    <property type="match status" value="2"/>
</dbReference>
<feature type="disulfide bond" evidence="3">
    <location>
        <begin position="381"/>
        <end position="399"/>
    </location>
</feature>
<dbReference type="InterPro" id="IPR035914">
    <property type="entry name" value="Sperma_CUB_dom_sf"/>
</dbReference>
<sequence length="748" mass="86046">MVIHGSDELLVMLLFFLLTSLNISAKFSANIKNIDEISNDKINKANENLPRLQNDISLITFDPKPTKPIYMPLEAISMDIIHHMDQDSECKEFMPGGMSGINEFASPRYPSLYPSNIDCVRIIYAPSGYDIILTFKNIFQIESSYMQALKDSNSNSYYSNDTKSNNLMIQYCPNDYLTIRDGRFSFSPLVARLCGNKLPTFNITLHSGFAWLHFHSDSLLQYTGFQANYELIKTKKSTHIQTPCFFSDVINYDGFVNSTSITQFYSIHRNNTGPLECVWQFSVPLQDMEKLKIAVFVEEFNLADPNDCTSNFVELYQGHVSEFPMQRFCGTQVTHTYSNANSVYLKFYAHGQSQVEKLKLRVLYSTYAPYNNCTEHNMFSCGGDICIPEELKCNERNNCLYQQDEYNCITNQEVWDKIFSSSLASLIMLIVCVFFIVLSLCIWYNPIKHYYKRSKKKGLYSFNSQKNMDIFTTSNSKDLNINNLSQQNKSLHSSQCNINSTIGFGPRIYSTPSPTIINATTNSKNLLKTKTIDMGSINDIFNNIHRTNSIVSSVSDTNKKSLDVPERQCKISFQDNPIDLTNYIKQNKKKETPIRSIIQTPQSFHKSPLTKNSKKYTYKKQKLNSISSSLIADDFNIEINNLNYSNFTTIDQIINFNNHHQNCKKNNEVIHYFLKPRRKQNYGNIKEFDATMFHNSSSETKKKNNKHLRNSTEIEYDSFTDRKASLTFPSPRDSSCEPLIGRKTEKNV</sequence>
<feature type="domain" description="CUB" evidence="7">
    <location>
        <begin position="244"/>
        <end position="367"/>
    </location>
</feature>
<dbReference type="Gene3D" id="2.60.120.290">
    <property type="entry name" value="Spermadhesin, CUB domain"/>
    <property type="match status" value="2"/>
</dbReference>
<dbReference type="WBParaSite" id="SRAE_1000338800.1">
    <property type="protein sequence ID" value="SRAE_1000338800.1"/>
    <property type="gene ID" value="WBGene00260005"/>
</dbReference>
<gene>
    <name evidence="8 10 11" type="ORF">SRAE_1000338800</name>
</gene>
<dbReference type="EMBL" id="LN609528">
    <property type="protein sequence ID" value="CEF65135.1"/>
    <property type="molecule type" value="Genomic_DNA"/>
</dbReference>
<keyword evidence="6" id="KW-0732">Signal</keyword>
<reference evidence="8" key="2">
    <citation type="submission" date="2014-09" db="EMBL/GenBank/DDBJ databases">
        <authorList>
            <person name="Aslett A.Martin."/>
        </authorList>
    </citation>
    <scope>NUCLEOTIDE SEQUENCE</scope>
    <source>
        <strain evidence="8">ED321 Heterogonic</strain>
    </source>
</reference>
<dbReference type="PROSITE" id="PS50068">
    <property type="entry name" value="LDLRA_2"/>
    <property type="match status" value="1"/>
</dbReference>
<keyword evidence="1" id="KW-0677">Repeat</keyword>
<evidence type="ECO:0000259" key="7">
    <source>
        <dbReference type="PROSITE" id="PS01180"/>
    </source>
</evidence>
<evidence type="ECO:0000313" key="11">
    <source>
        <dbReference type="WormBase" id="SRAE_1000338800"/>
    </source>
</evidence>
<proteinExistence type="predicted"/>
<dbReference type="PANTHER" id="PTHR24251">
    <property type="entry name" value="OVOCHYMASE-RELATED"/>
    <property type="match status" value="1"/>
</dbReference>
<evidence type="ECO:0000313" key="10">
    <source>
        <dbReference type="WBParaSite" id="SRAE_1000338800.1"/>
    </source>
</evidence>
<feature type="transmembrane region" description="Helical" evidence="5">
    <location>
        <begin position="426"/>
        <end position="447"/>
    </location>
</feature>
<dbReference type="Proteomes" id="UP000035682">
    <property type="component" value="Unplaced"/>
</dbReference>
<evidence type="ECO:0000313" key="8">
    <source>
        <dbReference type="EMBL" id="CEF65135.1"/>
    </source>
</evidence>
<dbReference type="SUPFAM" id="SSF57424">
    <property type="entry name" value="LDL receptor-like module"/>
    <property type="match status" value="1"/>
</dbReference>
<name>A0A090LC88_STRRB</name>
<dbReference type="CTD" id="36377500"/>
<dbReference type="WormBase" id="SRAE_1000338800">
    <property type="protein sequence ID" value="SRP02952"/>
    <property type="gene ID" value="WBGene00260005"/>
</dbReference>
<dbReference type="GeneID" id="36377500"/>
<keyword evidence="5" id="KW-0472">Membrane</keyword>
<evidence type="ECO:0000256" key="3">
    <source>
        <dbReference type="PROSITE-ProRule" id="PRU00124"/>
    </source>
</evidence>
<keyword evidence="9" id="KW-1185">Reference proteome</keyword>
<feature type="domain" description="CUB" evidence="7">
    <location>
        <begin position="90"/>
        <end position="232"/>
    </location>
</feature>
<feature type="region of interest" description="Disordered" evidence="4">
    <location>
        <begin position="725"/>
        <end position="748"/>
    </location>
</feature>
<dbReference type="PANTHER" id="PTHR24251:SF28">
    <property type="entry name" value="NEUROPILIN AND TOLLOID-LIKE, ISOFORM B"/>
    <property type="match status" value="1"/>
</dbReference>
<feature type="chain" id="PRO_5015030681" evidence="6">
    <location>
        <begin position="26"/>
        <end position="748"/>
    </location>
</feature>
<dbReference type="InterPro" id="IPR036055">
    <property type="entry name" value="LDL_receptor-like_sf"/>
</dbReference>
<reference evidence="10" key="3">
    <citation type="submission" date="2020-12" db="UniProtKB">
        <authorList>
            <consortium name="WormBaseParasite"/>
        </authorList>
    </citation>
    <scope>IDENTIFICATION</scope>
</reference>
<accession>A0A090LC88</accession>